<feature type="compositionally biased region" description="Polar residues" evidence="1">
    <location>
        <begin position="80"/>
        <end position="89"/>
    </location>
</feature>
<feature type="region of interest" description="Disordered" evidence="1">
    <location>
        <begin position="68"/>
        <end position="89"/>
    </location>
</feature>
<name>A0AAV4NDM8_CAEEX</name>
<comment type="caution">
    <text evidence="2">The sequence shown here is derived from an EMBL/GenBank/DDBJ whole genome shotgun (WGS) entry which is preliminary data.</text>
</comment>
<organism evidence="2 3">
    <name type="scientific">Caerostris extrusa</name>
    <name type="common">Bark spider</name>
    <name type="synonym">Caerostris bankana</name>
    <dbReference type="NCBI Taxonomy" id="172846"/>
    <lineage>
        <taxon>Eukaryota</taxon>
        <taxon>Metazoa</taxon>
        <taxon>Ecdysozoa</taxon>
        <taxon>Arthropoda</taxon>
        <taxon>Chelicerata</taxon>
        <taxon>Arachnida</taxon>
        <taxon>Araneae</taxon>
        <taxon>Araneomorphae</taxon>
        <taxon>Entelegynae</taxon>
        <taxon>Araneoidea</taxon>
        <taxon>Araneidae</taxon>
        <taxon>Caerostris</taxon>
    </lineage>
</organism>
<gene>
    <name evidence="2" type="ORF">CEXT_225321</name>
</gene>
<dbReference type="AlphaFoldDB" id="A0AAV4NDM8"/>
<evidence type="ECO:0000313" key="2">
    <source>
        <dbReference type="EMBL" id="GIX81791.1"/>
    </source>
</evidence>
<protein>
    <submittedName>
        <fullName evidence="2">Uncharacterized protein</fullName>
    </submittedName>
</protein>
<evidence type="ECO:0000313" key="3">
    <source>
        <dbReference type="Proteomes" id="UP001054945"/>
    </source>
</evidence>
<sequence>MAKAYKGVVNHENTAAKKTIVMVKTVEYVACCMVMAKESVSLVAMVVVKAVFSVELHAVDKCHRRSEGCHGLPIDDGVPWSQTQQSDGE</sequence>
<reference evidence="2 3" key="1">
    <citation type="submission" date="2021-06" db="EMBL/GenBank/DDBJ databases">
        <title>Caerostris extrusa draft genome.</title>
        <authorList>
            <person name="Kono N."/>
            <person name="Arakawa K."/>
        </authorList>
    </citation>
    <scope>NUCLEOTIDE SEQUENCE [LARGE SCALE GENOMIC DNA]</scope>
</reference>
<dbReference type="EMBL" id="BPLR01020714">
    <property type="protein sequence ID" value="GIX81791.1"/>
    <property type="molecule type" value="Genomic_DNA"/>
</dbReference>
<evidence type="ECO:0000256" key="1">
    <source>
        <dbReference type="SAM" id="MobiDB-lite"/>
    </source>
</evidence>
<dbReference type="Proteomes" id="UP001054945">
    <property type="component" value="Unassembled WGS sequence"/>
</dbReference>
<proteinExistence type="predicted"/>
<keyword evidence="3" id="KW-1185">Reference proteome</keyword>
<accession>A0AAV4NDM8</accession>